<dbReference type="OrthoDB" id="8546410at2"/>
<feature type="domain" description="Helix-turn-helix" evidence="1">
    <location>
        <begin position="16"/>
        <end position="61"/>
    </location>
</feature>
<reference evidence="2 3" key="1">
    <citation type="submission" date="2018-03" db="EMBL/GenBank/DDBJ databases">
        <authorList>
            <person name="Keele B.F."/>
        </authorList>
    </citation>
    <scope>NUCLEOTIDE SEQUENCE [LARGE SCALE GENOMIC DNA]</scope>
    <source>
        <strain evidence="2 3">CECT 8626</strain>
    </source>
</reference>
<dbReference type="Pfam" id="PF12728">
    <property type="entry name" value="HTH_17"/>
    <property type="match status" value="1"/>
</dbReference>
<accession>A0A2R8BLX4</accession>
<protein>
    <recommendedName>
        <fullName evidence="1">Helix-turn-helix domain-containing protein</fullName>
    </recommendedName>
</protein>
<evidence type="ECO:0000313" key="2">
    <source>
        <dbReference type="EMBL" id="SPH24389.1"/>
    </source>
</evidence>
<dbReference type="SUPFAM" id="SSF46955">
    <property type="entry name" value="Putative DNA-binding domain"/>
    <property type="match status" value="1"/>
</dbReference>
<dbReference type="Proteomes" id="UP000244924">
    <property type="component" value="Unassembled WGS sequence"/>
</dbReference>
<sequence>MARRANGSSIKRHRIYTVWEAAEALGVHRQTVIRWIKDKGLVADQSKRPWLIRGDDLKNFLGVRRARTRQRLALHHLYCLGCKQPREPAGRMADYTQQTTATGMLIALCPTCGSLMHKVVRRADLEAIRAKLEVTVQQANPRLVSQTDPRSNVTFEREAQTHVKAHL</sequence>
<keyword evidence="3" id="KW-1185">Reference proteome</keyword>
<dbReference type="NCBIfam" id="TIGR01764">
    <property type="entry name" value="excise"/>
    <property type="match status" value="1"/>
</dbReference>
<dbReference type="EMBL" id="OMOQ01000003">
    <property type="protein sequence ID" value="SPH24389.1"/>
    <property type="molecule type" value="Genomic_DNA"/>
</dbReference>
<dbReference type="InterPro" id="IPR010093">
    <property type="entry name" value="SinI_DNA-bd"/>
</dbReference>
<proteinExistence type="predicted"/>
<organism evidence="2 3">
    <name type="scientific">Albidovulum aquaemixtae</name>
    <dbReference type="NCBI Taxonomy" id="1542388"/>
    <lineage>
        <taxon>Bacteria</taxon>
        <taxon>Pseudomonadati</taxon>
        <taxon>Pseudomonadota</taxon>
        <taxon>Alphaproteobacteria</taxon>
        <taxon>Rhodobacterales</taxon>
        <taxon>Paracoccaceae</taxon>
        <taxon>Albidovulum</taxon>
    </lineage>
</organism>
<dbReference type="AlphaFoldDB" id="A0A2R8BLX4"/>
<dbReference type="InterPro" id="IPR009061">
    <property type="entry name" value="DNA-bd_dom_put_sf"/>
</dbReference>
<gene>
    <name evidence="2" type="ORF">DEA8626_03441</name>
</gene>
<dbReference type="InterPro" id="IPR041657">
    <property type="entry name" value="HTH_17"/>
</dbReference>
<dbReference type="RefSeq" id="WP_108854399.1">
    <property type="nucleotide sequence ID" value="NZ_OMOQ01000003.1"/>
</dbReference>
<evidence type="ECO:0000313" key="3">
    <source>
        <dbReference type="Proteomes" id="UP000244924"/>
    </source>
</evidence>
<dbReference type="GO" id="GO:0003677">
    <property type="term" value="F:DNA binding"/>
    <property type="evidence" value="ECO:0007669"/>
    <property type="project" value="InterPro"/>
</dbReference>
<name>A0A2R8BLX4_9RHOB</name>
<evidence type="ECO:0000259" key="1">
    <source>
        <dbReference type="Pfam" id="PF12728"/>
    </source>
</evidence>